<dbReference type="Pfam" id="PF01694">
    <property type="entry name" value="Rhomboid"/>
    <property type="match status" value="1"/>
</dbReference>
<dbReference type="GO" id="GO:0006508">
    <property type="term" value="P:proteolysis"/>
    <property type="evidence" value="ECO:0007669"/>
    <property type="project" value="UniProtKB-KW"/>
</dbReference>
<keyword evidence="4 5" id="KW-0472">Membrane</keyword>
<reference evidence="7 8" key="1">
    <citation type="submission" date="2020-03" db="EMBL/GenBank/DDBJ databases">
        <title>Genomic Encyclopedia of Type Strains, Phase IV (KMG-IV): sequencing the most valuable type-strain genomes for metagenomic binning, comparative biology and taxonomic classification.</title>
        <authorList>
            <person name="Goeker M."/>
        </authorList>
    </citation>
    <scope>NUCLEOTIDE SEQUENCE [LARGE SCALE GENOMIC DNA]</scope>
    <source>
        <strain evidence="7 8">DSM 105096</strain>
    </source>
</reference>
<dbReference type="RefSeq" id="WP_209037857.1">
    <property type="nucleotide sequence ID" value="NZ_JAATJH010000001.1"/>
</dbReference>
<name>A0ABX0X6Y0_9BACT</name>
<dbReference type="Gene3D" id="1.20.1540.10">
    <property type="entry name" value="Rhomboid-like"/>
    <property type="match status" value="1"/>
</dbReference>
<keyword evidence="7" id="KW-0378">Hydrolase</keyword>
<organism evidence="7 8">
    <name type="scientific">Neolewinella antarctica</name>
    <dbReference type="NCBI Taxonomy" id="442734"/>
    <lineage>
        <taxon>Bacteria</taxon>
        <taxon>Pseudomonadati</taxon>
        <taxon>Bacteroidota</taxon>
        <taxon>Saprospiria</taxon>
        <taxon>Saprospirales</taxon>
        <taxon>Lewinellaceae</taxon>
        <taxon>Neolewinella</taxon>
    </lineage>
</organism>
<dbReference type="Proteomes" id="UP000770785">
    <property type="component" value="Unassembled WGS sequence"/>
</dbReference>
<sequence length="215" mass="24128">MSITITTIIIAFTVLVSWRAWQDPGMMNKLVYSPAAVKERGEYYRFVSAGFVHRDGMHLFFNMYALYIFGAAGEFTFSSMLGTTFGNVGFLLFYLAGIVAAKIVTYVRHQDNYGFSSIGASGGVSAVMWPFIMIAPWSWFIFPPLPAILLGIGYIFYSDYQDRRGGGTTNHNAHLWGAIFGLVVYVALIIVFNEPRDFLQEFIVKVSQPQGPDFF</sequence>
<evidence type="ECO:0000256" key="3">
    <source>
        <dbReference type="ARBA" id="ARBA00022989"/>
    </source>
</evidence>
<evidence type="ECO:0000313" key="7">
    <source>
        <dbReference type="EMBL" id="NJC24970.1"/>
    </source>
</evidence>
<gene>
    <name evidence="7" type="ORF">GGR27_000451</name>
</gene>
<evidence type="ECO:0000256" key="1">
    <source>
        <dbReference type="ARBA" id="ARBA00004141"/>
    </source>
</evidence>
<dbReference type="GO" id="GO:0008233">
    <property type="term" value="F:peptidase activity"/>
    <property type="evidence" value="ECO:0007669"/>
    <property type="project" value="UniProtKB-KW"/>
</dbReference>
<dbReference type="EMBL" id="JAATJH010000001">
    <property type="protein sequence ID" value="NJC24970.1"/>
    <property type="molecule type" value="Genomic_DNA"/>
</dbReference>
<proteinExistence type="predicted"/>
<keyword evidence="2 5" id="KW-0812">Transmembrane</keyword>
<keyword evidence="8" id="KW-1185">Reference proteome</keyword>
<accession>A0ABX0X6Y0</accession>
<feature type="transmembrane region" description="Helical" evidence="5">
    <location>
        <begin position="139"/>
        <end position="157"/>
    </location>
</feature>
<dbReference type="SUPFAM" id="SSF144091">
    <property type="entry name" value="Rhomboid-like"/>
    <property type="match status" value="1"/>
</dbReference>
<keyword evidence="3 5" id="KW-1133">Transmembrane helix</keyword>
<protein>
    <submittedName>
        <fullName evidence="7">Membrane associated rhomboid family serine protease</fullName>
    </submittedName>
</protein>
<dbReference type="PANTHER" id="PTHR43066">
    <property type="entry name" value="RHOMBOID-RELATED PROTEIN"/>
    <property type="match status" value="1"/>
</dbReference>
<evidence type="ECO:0000313" key="8">
    <source>
        <dbReference type="Proteomes" id="UP000770785"/>
    </source>
</evidence>
<evidence type="ECO:0000256" key="4">
    <source>
        <dbReference type="ARBA" id="ARBA00023136"/>
    </source>
</evidence>
<evidence type="ECO:0000259" key="6">
    <source>
        <dbReference type="Pfam" id="PF01694"/>
    </source>
</evidence>
<dbReference type="InterPro" id="IPR022764">
    <property type="entry name" value="Peptidase_S54_rhomboid_dom"/>
</dbReference>
<feature type="transmembrane region" description="Helical" evidence="5">
    <location>
        <begin position="59"/>
        <end position="77"/>
    </location>
</feature>
<feature type="transmembrane region" description="Helical" evidence="5">
    <location>
        <begin position="113"/>
        <end position="132"/>
    </location>
</feature>
<dbReference type="InterPro" id="IPR035952">
    <property type="entry name" value="Rhomboid-like_sf"/>
</dbReference>
<keyword evidence="7" id="KW-0645">Protease</keyword>
<comment type="subcellular location">
    <subcellularLocation>
        <location evidence="1">Membrane</location>
        <topology evidence="1">Multi-pass membrane protein</topology>
    </subcellularLocation>
</comment>
<evidence type="ECO:0000256" key="2">
    <source>
        <dbReference type="ARBA" id="ARBA00022692"/>
    </source>
</evidence>
<feature type="transmembrane region" description="Helical" evidence="5">
    <location>
        <begin position="89"/>
        <end position="107"/>
    </location>
</feature>
<comment type="caution">
    <text evidence="7">The sequence shown here is derived from an EMBL/GenBank/DDBJ whole genome shotgun (WGS) entry which is preliminary data.</text>
</comment>
<feature type="domain" description="Peptidase S54 rhomboid" evidence="6">
    <location>
        <begin position="41"/>
        <end position="187"/>
    </location>
</feature>
<feature type="transmembrane region" description="Helical" evidence="5">
    <location>
        <begin position="173"/>
        <end position="192"/>
    </location>
</feature>
<evidence type="ECO:0000256" key="5">
    <source>
        <dbReference type="SAM" id="Phobius"/>
    </source>
</evidence>